<protein>
    <submittedName>
        <fullName evidence="4">Flavoprotein NADH-dependent oxidoreductase</fullName>
    </submittedName>
</protein>
<dbReference type="PANTHER" id="PTHR22893:SF91">
    <property type="entry name" value="NADPH DEHYDROGENASE 2-RELATED"/>
    <property type="match status" value="1"/>
</dbReference>
<sequence length="384" mass="42265">MLSPAHTHAFEDGITATPLTSNTYTAEVRSEWAIGDVPHGGYLTAIVYRLACDYLHKRHTLEASPITLQLTFVRHTTASILQPCLLGDSLPLRNRICMGSMTRNRCVDDNKPTEASIVHYATRARDGAGLIVAEGTFIHLNGAGWPHAPLMSNSAHAQAWKQVTDAVHREEGKMFFQPWHPGRVQIENMAMLKESGQPVLAPPKLQAKGGKFRLLEGAPLSGSVGHTANITEIEDPGQIVEQAWASVKLAKSAGFDGIELLSQGGYLLHNFLCSHSNTRGDHYGGSTENRCRFVLEVVDAICDVWSPRRVGIKICPSDDYNDSAVSYDELFKMYNHLITELFARGIAYPRPPGKELPLDFDPVDCFGDLIKNPGSKTLLMVNHE</sequence>
<dbReference type="OrthoDB" id="276546at2759"/>
<dbReference type="InterPro" id="IPR013785">
    <property type="entry name" value="Aldolase_TIM"/>
</dbReference>
<dbReference type="GO" id="GO:0010181">
    <property type="term" value="F:FMN binding"/>
    <property type="evidence" value="ECO:0007669"/>
    <property type="project" value="InterPro"/>
</dbReference>
<evidence type="ECO:0000256" key="1">
    <source>
        <dbReference type="ARBA" id="ARBA00022630"/>
    </source>
</evidence>
<dbReference type="Pfam" id="PF13622">
    <property type="entry name" value="4HBT_3"/>
    <property type="match status" value="1"/>
</dbReference>
<dbReference type="SUPFAM" id="SSF51395">
    <property type="entry name" value="FMN-linked oxidoreductases"/>
    <property type="match status" value="1"/>
</dbReference>
<dbReference type="InterPro" id="IPR049449">
    <property type="entry name" value="TesB_ACOT8-like_N"/>
</dbReference>
<name>A0A8K0TG27_9PEZI</name>
<dbReference type="Gene3D" id="2.40.160.210">
    <property type="entry name" value="Acyl-CoA thioesterase, double hotdog domain"/>
    <property type="match status" value="1"/>
</dbReference>
<evidence type="ECO:0000313" key="5">
    <source>
        <dbReference type="Proteomes" id="UP000813385"/>
    </source>
</evidence>
<dbReference type="InterPro" id="IPR045247">
    <property type="entry name" value="Oye-like"/>
</dbReference>
<dbReference type="InterPro" id="IPR042171">
    <property type="entry name" value="Acyl-CoA_hotdog"/>
</dbReference>
<feature type="domain" description="Acyl-CoA thioesterase-like N-terminal HotDog" evidence="3">
    <location>
        <begin position="29"/>
        <end position="78"/>
    </location>
</feature>
<dbReference type="Pfam" id="PF00724">
    <property type="entry name" value="Oxidored_FMN"/>
    <property type="match status" value="1"/>
</dbReference>
<gene>
    <name evidence="4" type="ORF">B0T11DRAFT_327969</name>
</gene>
<comment type="caution">
    <text evidence="4">The sequence shown here is derived from an EMBL/GenBank/DDBJ whole genome shotgun (WGS) entry which is preliminary data.</text>
</comment>
<feature type="domain" description="NADH:flavin oxidoreductase/NADH oxidase N-terminal" evidence="2">
    <location>
        <begin position="80"/>
        <end position="333"/>
    </location>
</feature>
<keyword evidence="1" id="KW-0285">Flavoprotein</keyword>
<evidence type="ECO:0000259" key="2">
    <source>
        <dbReference type="Pfam" id="PF00724"/>
    </source>
</evidence>
<accession>A0A8K0TG27</accession>
<dbReference type="Gene3D" id="3.20.20.70">
    <property type="entry name" value="Aldolase class I"/>
    <property type="match status" value="1"/>
</dbReference>
<proteinExistence type="predicted"/>
<dbReference type="Proteomes" id="UP000813385">
    <property type="component" value="Unassembled WGS sequence"/>
</dbReference>
<dbReference type="GO" id="GO:0016491">
    <property type="term" value="F:oxidoreductase activity"/>
    <property type="evidence" value="ECO:0007669"/>
    <property type="project" value="InterPro"/>
</dbReference>
<evidence type="ECO:0000313" key="4">
    <source>
        <dbReference type="EMBL" id="KAH7361825.1"/>
    </source>
</evidence>
<evidence type="ECO:0000259" key="3">
    <source>
        <dbReference type="Pfam" id="PF13622"/>
    </source>
</evidence>
<organism evidence="4 5">
    <name type="scientific">Plectosphaerella cucumerina</name>
    <dbReference type="NCBI Taxonomy" id="40658"/>
    <lineage>
        <taxon>Eukaryota</taxon>
        <taxon>Fungi</taxon>
        <taxon>Dikarya</taxon>
        <taxon>Ascomycota</taxon>
        <taxon>Pezizomycotina</taxon>
        <taxon>Sordariomycetes</taxon>
        <taxon>Hypocreomycetidae</taxon>
        <taxon>Glomerellales</taxon>
        <taxon>Plectosphaerellaceae</taxon>
        <taxon>Plectosphaerella</taxon>
    </lineage>
</organism>
<reference evidence="4" key="1">
    <citation type="journal article" date="2021" name="Nat. Commun.">
        <title>Genetic determinants of endophytism in the Arabidopsis root mycobiome.</title>
        <authorList>
            <person name="Mesny F."/>
            <person name="Miyauchi S."/>
            <person name="Thiergart T."/>
            <person name="Pickel B."/>
            <person name="Atanasova L."/>
            <person name="Karlsson M."/>
            <person name="Huettel B."/>
            <person name="Barry K.W."/>
            <person name="Haridas S."/>
            <person name="Chen C."/>
            <person name="Bauer D."/>
            <person name="Andreopoulos W."/>
            <person name="Pangilinan J."/>
            <person name="LaButti K."/>
            <person name="Riley R."/>
            <person name="Lipzen A."/>
            <person name="Clum A."/>
            <person name="Drula E."/>
            <person name="Henrissat B."/>
            <person name="Kohler A."/>
            <person name="Grigoriev I.V."/>
            <person name="Martin F.M."/>
            <person name="Hacquard S."/>
        </authorList>
    </citation>
    <scope>NUCLEOTIDE SEQUENCE</scope>
    <source>
        <strain evidence="4">MPI-CAGE-AT-0016</strain>
    </source>
</reference>
<dbReference type="InterPro" id="IPR001155">
    <property type="entry name" value="OxRdtase_FMN_N"/>
</dbReference>
<dbReference type="EMBL" id="JAGPXD010000003">
    <property type="protein sequence ID" value="KAH7361825.1"/>
    <property type="molecule type" value="Genomic_DNA"/>
</dbReference>
<dbReference type="PANTHER" id="PTHR22893">
    <property type="entry name" value="NADH OXIDOREDUCTASE-RELATED"/>
    <property type="match status" value="1"/>
</dbReference>
<keyword evidence="5" id="KW-1185">Reference proteome</keyword>
<dbReference type="AlphaFoldDB" id="A0A8K0TG27"/>